<feature type="compositionally biased region" description="Basic and acidic residues" evidence="2">
    <location>
        <begin position="156"/>
        <end position="167"/>
    </location>
</feature>
<dbReference type="WBParaSite" id="PSAMB.scaffold855size40137.g9418.t1">
    <property type="protein sequence ID" value="PSAMB.scaffold855size40137.g9418.t1"/>
    <property type="gene ID" value="PSAMB.scaffold855size40137.g9418"/>
</dbReference>
<reference evidence="4" key="1">
    <citation type="submission" date="2022-11" db="UniProtKB">
        <authorList>
            <consortium name="WormBaseParasite"/>
        </authorList>
    </citation>
    <scope>IDENTIFICATION</scope>
</reference>
<dbReference type="AlphaFoldDB" id="A0A914XIQ5"/>
<sequence length="283" mass="33320">MLFVPAITAAAASEQDKLREDEERTKKQLEEINATPVAYERVLQKMDEKTLEVISHDEHKLKQEAHKIAHLQRKINKEELKFAEMQRELCEKEQKEAELQERMLRKAKEDAKRDGRHRDESPVEKLEEVLHNVKDFAKDVLGDVAGFATHIFADDKGPKEHRAAPGKRERKWRKATERIDHLQKKLAKKRQATIVEDDKLLIKEARKIELLQMQLVEEERNFVQTEAELTEELQYEARIREQERKLKEFEQSTSAIDEGSDQPHLHHHHIHRHSLDNHGATQF</sequence>
<organism evidence="3 4">
    <name type="scientific">Plectus sambesii</name>
    <dbReference type="NCBI Taxonomy" id="2011161"/>
    <lineage>
        <taxon>Eukaryota</taxon>
        <taxon>Metazoa</taxon>
        <taxon>Ecdysozoa</taxon>
        <taxon>Nematoda</taxon>
        <taxon>Chromadorea</taxon>
        <taxon>Plectida</taxon>
        <taxon>Plectina</taxon>
        <taxon>Plectoidea</taxon>
        <taxon>Plectidae</taxon>
        <taxon>Plectus</taxon>
    </lineage>
</organism>
<keyword evidence="3" id="KW-1185">Reference proteome</keyword>
<proteinExistence type="predicted"/>
<feature type="region of interest" description="Disordered" evidence="2">
    <location>
        <begin position="246"/>
        <end position="283"/>
    </location>
</feature>
<protein>
    <submittedName>
        <fullName evidence="4">Uncharacterized protein</fullName>
    </submittedName>
</protein>
<evidence type="ECO:0000313" key="3">
    <source>
        <dbReference type="Proteomes" id="UP000887566"/>
    </source>
</evidence>
<keyword evidence="1" id="KW-0175">Coiled coil</keyword>
<feature type="coiled-coil region" evidence="1">
    <location>
        <begin position="61"/>
        <end position="114"/>
    </location>
</feature>
<evidence type="ECO:0000313" key="4">
    <source>
        <dbReference type="WBParaSite" id="PSAMB.scaffold855size40137.g9418.t1"/>
    </source>
</evidence>
<name>A0A914XIQ5_9BILA</name>
<accession>A0A914XIQ5</accession>
<evidence type="ECO:0000256" key="1">
    <source>
        <dbReference type="SAM" id="Coils"/>
    </source>
</evidence>
<feature type="region of interest" description="Disordered" evidence="2">
    <location>
        <begin position="156"/>
        <end position="176"/>
    </location>
</feature>
<evidence type="ECO:0000256" key="2">
    <source>
        <dbReference type="SAM" id="MobiDB-lite"/>
    </source>
</evidence>
<dbReference type="Proteomes" id="UP000887566">
    <property type="component" value="Unplaced"/>
</dbReference>